<evidence type="ECO:0000313" key="3">
    <source>
        <dbReference type="Proteomes" id="UP000019489"/>
    </source>
</evidence>
<dbReference type="InterPro" id="IPR004360">
    <property type="entry name" value="Glyas_Fos-R_dOase_dom"/>
</dbReference>
<name>W9G529_9MICO</name>
<dbReference type="Gene3D" id="3.10.180.10">
    <property type="entry name" value="2,3-Dihydroxybiphenyl 1,2-Dioxygenase, domain 1"/>
    <property type="match status" value="1"/>
</dbReference>
<comment type="caution">
    <text evidence="2">The sequence shown here is derived from an EMBL/GenBank/DDBJ whole genome shotgun (WGS) entry which is preliminary data.</text>
</comment>
<dbReference type="PANTHER" id="PTHR36503">
    <property type="entry name" value="BLR2520 PROTEIN"/>
    <property type="match status" value="1"/>
</dbReference>
<dbReference type="STRING" id="1386089.N865_11330"/>
<dbReference type="EMBL" id="AWSA01000027">
    <property type="protein sequence ID" value="EWT01115.1"/>
    <property type="molecule type" value="Genomic_DNA"/>
</dbReference>
<reference evidence="2 3" key="1">
    <citation type="submission" date="2013-08" db="EMBL/GenBank/DDBJ databases">
        <title>Intrasporangium oryzae NRRL B-24470.</title>
        <authorList>
            <person name="Liu H."/>
            <person name="Wang G."/>
        </authorList>
    </citation>
    <scope>NUCLEOTIDE SEQUENCE [LARGE SCALE GENOMIC DNA]</scope>
    <source>
        <strain evidence="2 3">NRRL B-24470</strain>
    </source>
</reference>
<dbReference type="PANTHER" id="PTHR36503:SF3">
    <property type="entry name" value="BLR0126 PROTEIN"/>
    <property type="match status" value="1"/>
</dbReference>
<dbReference type="Pfam" id="PF00903">
    <property type="entry name" value="Glyoxalase"/>
    <property type="match status" value="1"/>
</dbReference>
<evidence type="ECO:0000313" key="2">
    <source>
        <dbReference type="EMBL" id="EWT01115.1"/>
    </source>
</evidence>
<proteinExistence type="predicted"/>
<feature type="domain" description="Glyoxalase/fosfomycin resistance/dioxygenase" evidence="1">
    <location>
        <begin position="11"/>
        <end position="123"/>
    </location>
</feature>
<dbReference type="eggNOG" id="COG0346">
    <property type="taxonomic scope" value="Bacteria"/>
</dbReference>
<dbReference type="SUPFAM" id="SSF54593">
    <property type="entry name" value="Glyoxalase/Bleomycin resistance protein/Dihydroxybiphenyl dioxygenase"/>
    <property type="match status" value="1"/>
</dbReference>
<gene>
    <name evidence="2" type="ORF">N865_11330</name>
</gene>
<accession>W9G529</accession>
<organism evidence="2 3">
    <name type="scientific">Intrasporangium oryzae NRRL B-24470</name>
    <dbReference type="NCBI Taxonomy" id="1386089"/>
    <lineage>
        <taxon>Bacteria</taxon>
        <taxon>Bacillati</taxon>
        <taxon>Actinomycetota</taxon>
        <taxon>Actinomycetes</taxon>
        <taxon>Micrococcales</taxon>
        <taxon>Intrasporangiaceae</taxon>
        <taxon>Intrasporangium</taxon>
    </lineage>
</organism>
<protein>
    <submittedName>
        <fullName evidence="2">Glyoxalase</fullName>
    </submittedName>
</protein>
<dbReference type="Proteomes" id="UP000019489">
    <property type="component" value="Unassembled WGS sequence"/>
</dbReference>
<dbReference type="InterPro" id="IPR029068">
    <property type="entry name" value="Glyas_Bleomycin-R_OHBP_Dase"/>
</dbReference>
<dbReference type="AlphaFoldDB" id="W9G529"/>
<sequence length="142" mass="15284">MLMEIQLSMLILEVRDLAASIAFYRDLGLDVPDPVPGRPVVIHRMGSGVSLLLTTSFAATYDPAWTRPAAGYQQLLEFYVGENAVVDERWADLVAAGHPSRMPPTQTAGPYAAMVDDPDGNVVLLTSDEAARVDQALTAPDS</sequence>
<evidence type="ECO:0000259" key="1">
    <source>
        <dbReference type="Pfam" id="PF00903"/>
    </source>
</evidence>
<keyword evidence="3" id="KW-1185">Reference proteome</keyword>